<protein>
    <submittedName>
        <fullName evidence="1">Uncharacterized protein</fullName>
    </submittedName>
</protein>
<evidence type="ECO:0000313" key="1">
    <source>
        <dbReference type="EMBL" id="TAA74319.1"/>
    </source>
</evidence>
<sequence length="115" mass="13088">MRWQETCHELGVFIFFSTKDGDAWVLETTESDAFQAAMSGQPLSPPVMENRDVIEVDWSHAFVLRKRSLMLTHHKDGTESALVNAPTLQISAALRRIRKHYSAELLRQVHVPTAE</sequence>
<comment type="caution">
    <text evidence="1">The sequence shown here is derived from an EMBL/GenBank/DDBJ whole genome shotgun (WGS) entry which is preliminary data.</text>
</comment>
<organism evidence="1 2">
    <name type="scientific">Candidatus Electronema aureum</name>
    <dbReference type="NCBI Taxonomy" id="2005002"/>
    <lineage>
        <taxon>Bacteria</taxon>
        <taxon>Pseudomonadati</taxon>
        <taxon>Thermodesulfobacteriota</taxon>
        <taxon>Desulfobulbia</taxon>
        <taxon>Desulfobulbales</taxon>
        <taxon>Desulfobulbaceae</taxon>
        <taxon>Candidatus Electronema</taxon>
    </lineage>
</organism>
<evidence type="ECO:0000313" key="2">
    <source>
        <dbReference type="Proteomes" id="UP000316238"/>
    </source>
</evidence>
<dbReference type="EMBL" id="NQJD01000030">
    <property type="protein sequence ID" value="TAA74319.1"/>
    <property type="molecule type" value="Genomic_DNA"/>
</dbReference>
<name>A0A521FZX9_9BACT</name>
<gene>
    <name evidence="1" type="ORF">CDV28_13015</name>
</gene>
<reference evidence="1" key="1">
    <citation type="submission" date="2017-07" db="EMBL/GenBank/DDBJ databases">
        <title>The cable genome - Insights into the physiology and evolution of filamentous bacteria capable of sulfide oxidation via long distance electron transfer.</title>
        <authorList>
            <person name="Thorup C."/>
            <person name="Bjerg J.T."/>
            <person name="Schreiber L."/>
            <person name="Nielsen L.P."/>
            <person name="Kjeldsen K.U."/>
            <person name="Boesen T."/>
            <person name="Boggild A."/>
            <person name="Meysman F."/>
            <person name="Geelhoed J."/>
            <person name="Schramm A."/>
        </authorList>
    </citation>
    <scope>NUCLEOTIDE SEQUENCE [LARGE SCALE GENOMIC DNA]</scope>
    <source>
        <strain evidence="1">GS</strain>
    </source>
</reference>
<accession>A0A521FZX9</accession>
<keyword evidence="2" id="KW-1185">Reference proteome</keyword>
<proteinExistence type="predicted"/>
<dbReference type="AlphaFoldDB" id="A0A521FZX9"/>
<dbReference type="Proteomes" id="UP000316238">
    <property type="component" value="Unassembled WGS sequence"/>
</dbReference>